<name>A0A382JIS7_9ZZZZ</name>
<reference evidence="1" key="1">
    <citation type="submission" date="2018-05" db="EMBL/GenBank/DDBJ databases">
        <authorList>
            <person name="Lanie J.A."/>
            <person name="Ng W.-L."/>
            <person name="Kazmierczak K.M."/>
            <person name="Andrzejewski T.M."/>
            <person name="Davidsen T.M."/>
            <person name="Wayne K.J."/>
            <person name="Tettelin H."/>
            <person name="Glass J.I."/>
            <person name="Rusch D."/>
            <person name="Podicherti R."/>
            <person name="Tsui H.-C.T."/>
            <person name="Winkler M.E."/>
        </authorList>
    </citation>
    <scope>NUCLEOTIDE SEQUENCE</scope>
</reference>
<gene>
    <name evidence="1" type="ORF">METZ01_LOCUS264453</name>
</gene>
<feature type="non-terminal residue" evidence="1">
    <location>
        <position position="439"/>
    </location>
</feature>
<sequence>EGGKFEDFGKGLGKDILQGIGKFLSGPGLVILTVGIGKLAVNFASFAKTAVAGVLELNRGVLARKGLEDQVTAALMKQPDIIRQIQAGEISAGAAAKDMLATMRAQNMQADKLRLTTAAIAGQMMGMGAAGARFAGRGGGRAGGFVPNFASASGERAEAAMGGYRAGGIKSMSIPGQGSVMYNGAETVKRFPGMVQPAIMPPKKSLAGTNYKSAFGAAHGFDPYAGGGFVPNFRRIDFTRLGGTKATESYTLEQAKNAGLSRQQLSKGYGKEAVDAKYGKVSEKGKPVTQSMAKKLGSFGFQFNAKRLGVLGLDGKHSGTTSTALGNITKFKEFRGKDGPLKATTLKSMAMFTGIQTRNINDINKARGGQFKQKFRNKISEVMTDPMAKLTEMIYGGPKGALGDDFRAKKEAIKSLWKGNKQLLPPGAEGSIFEAAVQL</sequence>
<dbReference type="AlphaFoldDB" id="A0A382JIS7"/>
<organism evidence="1">
    <name type="scientific">marine metagenome</name>
    <dbReference type="NCBI Taxonomy" id="408172"/>
    <lineage>
        <taxon>unclassified sequences</taxon>
        <taxon>metagenomes</taxon>
        <taxon>ecological metagenomes</taxon>
    </lineage>
</organism>
<evidence type="ECO:0000313" key="1">
    <source>
        <dbReference type="EMBL" id="SVC11599.1"/>
    </source>
</evidence>
<protein>
    <submittedName>
        <fullName evidence="1">Uncharacterized protein</fullName>
    </submittedName>
</protein>
<dbReference type="EMBL" id="UINC01074423">
    <property type="protein sequence ID" value="SVC11599.1"/>
    <property type="molecule type" value="Genomic_DNA"/>
</dbReference>
<proteinExistence type="predicted"/>
<accession>A0A382JIS7</accession>
<feature type="non-terminal residue" evidence="1">
    <location>
        <position position="1"/>
    </location>
</feature>